<dbReference type="Pfam" id="PF00168">
    <property type="entry name" value="C2"/>
    <property type="match status" value="2"/>
</dbReference>
<dbReference type="GO" id="GO:0046928">
    <property type="term" value="P:regulation of neurotransmitter secretion"/>
    <property type="evidence" value="ECO:0007669"/>
    <property type="project" value="TreeGrafter"/>
</dbReference>
<protein>
    <recommendedName>
        <fullName evidence="4">C2 domain-containing protein</fullName>
    </recommendedName>
</protein>
<dbReference type="AlphaFoldDB" id="A0A3B3DZE9"/>
<evidence type="ECO:0000256" key="2">
    <source>
        <dbReference type="ARBA" id="ARBA00022723"/>
    </source>
</evidence>
<evidence type="ECO:0000256" key="3">
    <source>
        <dbReference type="ARBA" id="ARBA00022837"/>
    </source>
</evidence>
<evidence type="ECO:0000313" key="6">
    <source>
        <dbReference type="Proteomes" id="UP000261560"/>
    </source>
</evidence>
<name>A0A3B3DZE9_ORYME</name>
<proteinExistence type="inferred from homology"/>
<reference evidence="5" key="1">
    <citation type="submission" date="2025-08" db="UniProtKB">
        <authorList>
            <consortium name="Ensembl"/>
        </authorList>
    </citation>
    <scope>IDENTIFICATION</scope>
</reference>
<dbReference type="SUPFAM" id="SSF49562">
    <property type="entry name" value="C2 domain (Calcium/lipid-binding domain, CaLB)"/>
    <property type="match status" value="2"/>
</dbReference>
<feature type="domain" description="C2" evidence="4">
    <location>
        <begin position="151"/>
        <end position="268"/>
    </location>
</feature>
<dbReference type="Proteomes" id="UP000261560">
    <property type="component" value="Unplaced"/>
</dbReference>
<dbReference type="Ensembl" id="ENSOMET00000036351.1">
    <property type="protein sequence ID" value="ENSOMEP00000035522.1"/>
    <property type="gene ID" value="ENSOMEG00000022837.1"/>
</dbReference>
<sequence>MELLDFRELSLVSGVYKLDIVLKRGHNLAIRDRGGTSDPYVKFKLAGKEVFRSKTIHKNLNPVWDERTTLVVDSLSEPLYVKVFDYDFGLQDDFMGSAFLYLESLEQQRTIPVTLVLKDPHLPDQDLGSLELAVTLTPKDSPLQEPRDMTQQQSMRLSEVHRKSQLWRGIVSIALIEGRNLIPMDPNGLSDPYVKFRLGPQKYKSKTMQKTLSPQWREQFDLHMYEESGGVLEMTVWDKDTGRRDDFIGRSVGLAGSEVLFGIQPSSP</sequence>
<dbReference type="InterPro" id="IPR035892">
    <property type="entry name" value="C2_domain_sf"/>
</dbReference>
<comment type="similarity">
    <text evidence="1">Belongs to the MCTP family.</text>
</comment>
<evidence type="ECO:0000313" key="5">
    <source>
        <dbReference type="Ensembl" id="ENSOMEP00000035522.1"/>
    </source>
</evidence>
<evidence type="ECO:0000256" key="1">
    <source>
        <dbReference type="ARBA" id="ARBA00007923"/>
    </source>
</evidence>
<dbReference type="PROSITE" id="PS50004">
    <property type="entry name" value="C2"/>
    <property type="match status" value="2"/>
</dbReference>
<organism evidence="5 6">
    <name type="scientific">Oryzias melastigma</name>
    <name type="common">Marine medaka</name>
    <dbReference type="NCBI Taxonomy" id="30732"/>
    <lineage>
        <taxon>Eukaryota</taxon>
        <taxon>Metazoa</taxon>
        <taxon>Chordata</taxon>
        <taxon>Craniata</taxon>
        <taxon>Vertebrata</taxon>
        <taxon>Euteleostomi</taxon>
        <taxon>Actinopterygii</taxon>
        <taxon>Neopterygii</taxon>
        <taxon>Teleostei</taxon>
        <taxon>Neoteleostei</taxon>
        <taxon>Acanthomorphata</taxon>
        <taxon>Ovalentaria</taxon>
        <taxon>Atherinomorphae</taxon>
        <taxon>Beloniformes</taxon>
        <taxon>Adrianichthyidae</taxon>
        <taxon>Oryziinae</taxon>
        <taxon>Oryzias</taxon>
    </lineage>
</organism>
<dbReference type="CDD" id="cd04042">
    <property type="entry name" value="C2A_MCTP_PRT"/>
    <property type="match status" value="1"/>
</dbReference>
<dbReference type="PaxDb" id="30732-ENSOMEP00000035522"/>
<dbReference type="PANTHER" id="PTHR45911:SF3">
    <property type="entry name" value="DYSFERLIN-RELATED"/>
    <property type="match status" value="1"/>
</dbReference>
<dbReference type="GO" id="GO:0005509">
    <property type="term" value="F:calcium ion binding"/>
    <property type="evidence" value="ECO:0007669"/>
    <property type="project" value="TreeGrafter"/>
</dbReference>
<dbReference type="Gene3D" id="2.60.40.150">
    <property type="entry name" value="C2 domain"/>
    <property type="match status" value="2"/>
</dbReference>
<keyword evidence="6" id="KW-1185">Reference proteome</keyword>
<feature type="domain" description="C2" evidence="4">
    <location>
        <begin position="1"/>
        <end position="115"/>
    </location>
</feature>
<dbReference type="STRING" id="30732.ENSOMEP00000035522"/>
<reference evidence="5" key="2">
    <citation type="submission" date="2025-09" db="UniProtKB">
        <authorList>
            <consortium name="Ensembl"/>
        </authorList>
    </citation>
    <scope>IDENTIFICATION</scope>
</reference>
<dbReference type="PRINTS" id="PR00360">
    <property type="entry name" value="C2DOMAIN"/>
</dbReference>
<dbReference type="OMA" id="HEFEFAC"/>
<evidence type="ECO:0000259" key="4">
    <source>
        <dbReference type="PROSITE" id="PS50004"/>
    </source>
</evidence>
<dbReference type="GeneTree" id="ENSGT00940000156031"/>
<dbReference type="InterPro" id="IPR000008">
    <property type="entry name" value="C2_dom"/>
</dbReference>
<dbReference type="PANTHER" id="PTHR45911">
    <property type="entry name" value="C2 DOMAIN-CONTAINING PROTEIN"/>
    <property type="match status" value="1"/>
</dbReference>
<accession>A0A3B3DZE9</accession>
<dbReference type="SMART" id="SM00239">
    <property type="entry name" value="C2"/>
    <property type="match status" value="2"/>
</dbReference>
<dbReference type="CDD" id="cd08376">
    <property type="entry name" value="C2B_MCTP_PRT"/>
    <property type="match status" value="1"/>
</dbReference>
<keyword evidence="2" id="KW-0479">Metal-binding</keyword>
<dbReference type="GO" id="GO:0030672">
    <property type="term" value="C:synaptic vesicle membrane"/>
    <property type="evidence" value="ECO:0007669"/>
    <property type="project" value="TreeGrafter"/>
</dbReference>
<keyword evidence="3" id="KW-0106">Calcium</keyword>